<dbReference type="Proteomes" id="UP000030351">
    <property type="component" value="Unassembled WGS sequence"/>
</dbReference>
<dbReference type="AlphaFoldDB" id="A0A0A3ZCH4"/>
<evidence type="ECO:0000256" key="2">
    <source>
        <dbReference type="SAM" id="Phobius"/>
    </source>
</evidence>
<feature type="transmembrane region" description="Helical" evidence="2">
    <location>
        <begin position="25"/>
        <end position="48"/>
    </location>
</feature>
<reference evidence="3 4" key="1">
    <citation type="submission" date="2014-10" db="EMBL/GenBank/DDBJ databases">
        <title>Genome sequence of Erwinia typographi M043b.</title>
        <authorList>
            <person name="Chan K.-G."/>
            <person name="Tan W.-S."/>
        </authorList>
    </citation>
    <scope>NUCLEOTIDE SEQUENCE [LARGE SCALE GENOMIC DNA]</scope>
    <source>
        <strain evidence="3 4">M043b</strain>
    </source>
</reference>
<feature type="region of interest" description="Disordered" evidence="1">
    <location>
        <begin position="54"/>
        <end position="95"/>
    </location>
</feature>
<protein>
    <submittedName>
        <fullName evidence="3">Uncharacterized protein</fullName>
    </submittedName>
</protein>
<accession>A0A0A3ZCH4</accession>
<keyword evidence="2" id="KW-0472">Membrane</keyword>
<feature type="compositionally biased region" description="Basic and acidic residues" evidence="1">
    <location>
        <begin position="65"/>
        <end position="83"/>
    </location>
</feature>
<dbReference type="EMBL" id="JRUQ01000017">
    <property type="protein sequence ID" value="KGT95361.1"/>
    <property type="molecule type" value="Genomic_DNA"/>
</dbReference>
<evidence type="ECO:0000313" key="4">
    <source>
        <dbReference type="Proteomes" id="UP000030351"/>
    </source>
</evidence>
<name>A0A0A3ZCH4_9GAMM</name>
<keyword evidence="2" id="KW-1133">Transmembrane helix</keyword>
<keyword evidence="2" id="KW-0812">Transmembrane</keyword>
<organism evidence="3 4">
    <name type="scientific">Erwinia typographi</name>
    <dbReference type="NCBI Taxonomy" id="371042"/>
    <lineage>
        <taxon>Bacteria</taxon>
        <taxon>Pseudomonadati</taxon>
        <taxon>Pseudomonadota</taxon>
        <taxon>Gammaproteobacteria</taxon>
        <taxon>Enterobacterales</taxon>
        <taxon>Erwiniaceae</taxon>
        <taxon>Erwinia</taxon>
    </lineage>
</organism>
<evidence type="ECO:0000256" key="1">
    <source>
        <dbReference type="SAM" id="MobiDB-lite"/>
    </source>
</evidence>
<sequence length="95" mass="10572">MRKITTLSGRVLYRSGQLVTSASHITASFIQLTATGWALLLAVMLICLPDADNTGSHKNHRRCYRAAEKHPVGEHRHQPERRPVQGILSPHPLSL</sequence>
<evidence type="ECO:0000313" key="3">
    <source>
        <dbReference type="EMBL" id="KGT95361.1"/>
    </source>
</evidence>
<proteinExistence type="predicted"/>
<gene>
    <name evidence="3" type="ORF">NG99_03980</name>
</gene>
<keyword evidence="4" id="KW-1185">Reference proteome</keyword>
<comment type="caution">
    <text evidence="3">The sequence shown here is derived from an EMBL/GenBank/DDBJ whole genome shotgun (WGS) entry which is preliminary data.</text>
</comment>
<dbReference type="RefSeq" id="WP_034888654.1">
    <property type="nucleotide sequence ID" value="NZ_JRUQ01000017.1"/>
</dbReference>